<proteinExistence type="predicted"/>
<gene>
    <name evidence="1" type="ORF">NHX12_010362</name>
</gene>
<reference evidence="1" key="1">
    <citation type="submission" date="2022-07" db="EMBL/GenBank/DDBJ databases">
        <title>Chromosome-level genome of Muraenolepis orangiensis.</title>
        <authorList>
            <person name="Kim J."/>
        </authorList>
    </citation>
    <scope>NUCLEOTIDE SEQUENCE</scope>
    <source>
        <strain evidence="1">KU_S4_2022</strain>
        <tissue evidence="1">Muscle</tissue>
    </source>
</reference>
<evidence type="ECO:0000313" key="1">
    <source>
        <dbReference type="EMBL" id="KAJ3589517.1"/>
    </source>
</evidence>
<name>A0A9Q0DMY9_9TELE</name>
<dbReference type="AlphaFoldDB" id="A0A9Q0DMY9"/>
<sequence length="54" mass="5965">CAPDLFKSIISRGPLRPSAQGLSWLSALLLEPKKLSPNSPNRLPVAKPFVRKRL</sequence>
<accession>A0A9Q0DMY9</accession>
<protein>
    <submittedName>
        <fullName evidence="1">Uncharacterized protein</fullName>
    </submittedName>
</protein>
<evidence type="ECO:0000313" key="2">
    <source>
        <dbReference type="Proteomes" id="UP001148018"/>
    </source>
</evidence>
<organism evidence="1 2">
    <name type="scientific">Muraenolepis orangiensis</name>
    <name type="common">Patagonian moray cod</name>
    <dbReference type="NCBI Taxonomy" id="630683"/>
    <lineage>
        <taxon>Eukaryota</taxon>
        <taxon>Metazoa</taxon>
        <taxon>Chordata</taxon>
        <taxon>Craniata</taxon>
        <taxon>Vertebrata</taxon>
        <taxon>Euteleostomi</taxon>
        <taxon>Actinopterygii</taxon>
        <taxon>Neopterygii</taxon>
        <taxon>Teleostei</taxon>
        <taxon>Neoteleostei</taxon>
        <taxon>Acanthomorphata</taxon>
        <taxon>Zeiogadaria</taxon>
        <taxon>Gadariae</taxon>
        <taxon>Gadiformes</taxon>
        <taxon>Muraenolepidoidei</taxon>
        <taxon>Muraenolepididae</taxon>
        <taxon>Muraenolepis</taxon>
    </lineage>
</organism>
<comment type="caution">
    <text evidence="1">The sequence shown here is derived from an EMBL/GenBank/DDBJ whole genome shotgun (WGS) entry which is preliminary data.</text>
</comment>
<feature type="non-terminal residue" evidence="1">
    <location>
        <position position="1"/>
    </location>
</feature>
<dbReference type="EMBL" id="JANIIK010000115">
    <property type="protein sequence ID" value="KAJ3589517.1"/>
    <property type="molecule type" value="Genomic_DNA"/>
</dbReference>
<keyword evidence="2" id="KW-1185">Reference proteome</keyword>
<dbReference type="Proteomes" id="UP001148018">
    <property type="component" value="Unassembled WGS sequence"/>
</dbReference>